<gene>
    <name evidence="2" type="ORF">BED41_06415</name>
</gene>
<protein>
    <submittedName>
        <fullName evidence="2">Uncharacterized protein</fullName>
    </submittedName>
</protein>
<name>A0A1B2I463_9BACT</name>
<keyword evidence="1" id="KW-0472">Membrane</keyword>
<organism evidence="2 3">
    <name type="scientific">Cloacibacillus porcorum</name>
    <dbReference type="NCBI Taxonomy" id="1197717"/>
    <lineage>
        <taxon>Bacteria</taxon>
        <taxon>Thermotogati</taxon>
        <taxon>Synergistota</taxon>
        <taxon>Synergistia</taxon>
        <taxon>Synergistales</taxon>
        <taxon>Synergistaceae</taxon>
        <taxon>Cloacibacillus</taxon>
    </lineage>
</organism>
<keyword evidence="1" id="KW-1133">Transmembrane helix</keyword>
<dbReference type="EMBL" id="CP016757">
    <property type="protein sequence ID" value="ANZ44756.1"/>
    <property type="molecule type" value="Genomic_DNA"/>
</dbReference>
<keyword evidence="3" id="KW-1185">Reference proteome</keyword>
<feature type="transmembrane region" description="Helical" evidence="1">
    <location>
        <begin position="72"/>
        <end position="91"/>
    </location>
</feature>
<evidence type="ECO:0000256" key="1">
    <source>
        <dbReference type="SAM" id="Phobius"/>
    </source>
</evidence>
<sequence length="94" mass="10461">MIRPMDKAVFSNNITSFIDRHTDALVIITCWTLWGLGWWMTGNAAVGLFMVPVLILFFVVAATLLICIAAPLLIVLFYIAAIIAALFLCLFKKI</sequence>
<dbReference type="Proteomes" id="UP000093044">
    <property type="component" value="Chromosome"/>
</dbReference>
<keyword evidence="1" id="KW-0812">Transmembrane</keyword>
<proteinExistence type="predicted"/>
<accession>A0A1B2I463</accession>
<dbReference type="GeneID" id="83057484"/>
<evidence type="ECO:0000313" key="2">
    <source>
        <dbReference type="EMBL" id="ANZ44756.1"/>
    </source>
</evidence>
<dbReference type="RefSeq" id="WP_066744199.1">
    <property type="nucleotide sequence ID" value="NZ_CP016757.1"/>
</dbReference>
<feature type="transmembrane region" description="Helical" evidence="1">
    <location>
        <begin position="46"/>
        <end position="66"/>
    </location>
</feature>
<dbReference type="KEGG" id="cpor:BED41_06415"/>
<evidence type="ECO:0000313" key="3">
    <source>
        <dbReference type="Proteomes" id="UP000093044"/>
    </source>
</evidence>
<feature type="transmembrane region" description="Helical" evidence="1">
    <location>
        <begin position="20"/>
        <end position="39"/>
    </location>
</feature>
<dbReference type="AlphaFoldDB" id="A0A1B2I463"/>
<reference evidence="2" key="1">
    <citation type="submission" date="2016-08" db="EMBL/GenBank/DDBJ databases">
        <title>Complete genome of Cloacibacillus porcorum.</title>
        <authorList>
            <person name="Looft T."/>
            <person name="Bayles D.O."/>
            <person name="Alt D.P."/>
        </authorList>
    </citation>
    <scope>NUCLEOTIDE SEQUENCE [LARGE SCALE GENOMIC DNA]</scope>
    <source>
        <strain evidence="2">CL-84</strain>
    </source>
</reference>